<evidence type="ECO:0000259" key="4">
    <source>
        <dbReference type="PROSITE" id="PS50212"/>
    </source>
</evidence>
<dbReference type="GO" id="GO:0017038">
    <property type="term" value="P:protein import"/>
    <property type="evidence" value="ECO:0007669"/>
    <property type="project" value="InterPro"/>
</dbReference>
<evidence type="ECO:0000259" key="3">
    <source>
        <dbReference type="PROSITE" id="PS50186"/>
    </source>
</evidence>
<sequence>MRSHIAFLPTIYVFEDLQLGEESFADEVNQNILFILLNDDKIEKFEDNVFEIFDHILLFENRHQADVIDILRHYSAKGHPIPENTIFALENVVGIPEFSNKVLEVFENMIKNKQVISEKILHIFVDTLYLSDNEQLREKSFQLLDTANDNQDISDEIFDILELERAALNISSRSVDSDYAIAYLQTKTKEGKKLTINGFIEINKQIDKLFLLVEKSLKVLYNVSINGQIIPNELVDKLVKKFDPVQKQYYLIKIFESLVKNNQNIPNELSLKLEKALEYKNMCDQVLFIFVLQGQKGENLSPMIISKILDKFSSIDNSLIMQQYLTVICSVIKKVDCFEYDSKNSSSKTHSQVFDISLIDRVQSALIHALETGNQDIICKSISGFSKLTSLGTIKLKDKSIEVLLSLVTKTICDKSMKEEINKILHSSKLEQNQKCILELCNLKYDSNDQLLDILAKFDKPKLLEQNFNQINSIIENCPKLNSKALNILLKCSNKKDIPDKLLNSISVLLASTKSTTINSLCCRLIHEMTEAGRKLTDDIISLIFVQDKNERPLEILRTMSKNQTISQELKDKIILFSKIESTMSIDIIILDEFLNNIRQELQKNQTLSHLTIEKLLSIRIPKNHTENSFNIDVEQKLLDIFAEILIKNPGYCLNQSIVDRLEIALLSKKINKNILDAYKEVIKRTQCQTNNFSRVLDVFVDILDKNGSYFKYHFDILVCLALASEATTISTLEPFEINLFSDEDIIRSWSFRGLRAAYERKYQSLEFQEWCDNIIDKLVENTKSEVHFNLDLFETITSVKYIDFEKIRDKPQDQWNRELLIFDLIERFKISEGERFHFYKTWLEIEELEEFQNDKSNILLKLLHRILLNNKMSFNEFYDVIKILNRIDFENAHEILSNSRNPCLDLQKRCLTKLLDQRLSKKEDINSKYIDDLASNMMSKFGLNISHKLLDALEKIDSLREFENILNFAQENNIEISDIYVKETTISVLKRSLEIKFLGKKIDKADRLKLALNIDNLLGKNWNFEQLNEIFSKLKISGNVEKRVKEENFLYVLEILSQYKISPTPENQEKVLLALNKPPEKWLREVNRLTVESNFSKIREIRSAAGLIEELGNINSNDEDLKNFMRIHLLEIIEKIKSSDLISRVLDNTIKDQSIYITQWTEEQIRQWAHIVKENVDYWTKINDFTIEALAVMKQANFLHTKFHLTDAQILSCLIALNANVDKGRLLQIGTGEGKSTIISVLAVIHALKGKKVDIITSSPVLAERDAKEKEKFYNMFNLQCSDNNDKSLYLAGPKKCYRKEIVYGEATQFQFDTLRTEYAQLNTLDGRKCEVAIVDEVDSMLIDDSSKIARLATSMAGMDQLHIIYHVLWNRIVYLQDKIIEINDKIYLLYGKIGFEEGTMISEPIDRTSDDLDIIFSKLKDIKAFEKFHPLLIQQLCYYSYFENLEKGVTLFRTGDLGANWFAILSGNVDVCVPSENGKGHTLICSLEAGAAFGESILYDTPRNATIITSSSVMLLRVEQKDFKILWERNKQYLHGVITSLSQLTNTLDPKRRASEFDPSLIPQVATNKLLKDDPTRNPALPIVPNTSVRIQHAAYVLRTCILSKAPQMIRDRKYHLKIHRSCLVASEMVDWLIHQSPIVHSRSQAVDMWQALLEEGAIAHVSQEHYFKDKYLFYRFSGDEDRTLIRPSNVEQNQCEQQLADVILTLAQVGPDAMLRMILRKPRHQRTIDDLEIIYDQLLHVKALSHLSSLVKRELAGVLIFEAHPFKGKVLFTQGDQGKFWYIILKGSVQCIVYGKGIVETFHQGDDFGKLSLVNNSPRIATIVLNEDNTHFLRVDKDDFNRILRDVEANTVKLREFGKDVLLLEKVPINVKTAHGTYQVCYKYFVMSGIVEKMLEYFLETYLCVNYEEGDTSLDDFLSTYVIFMPIYQICTRLLSIYKAKPQQRFGENIGLALQEKVKVIRFILEWYDASRETFFEDPKINIFLDELYDLILVDMKIYPQLKEEITLIKSIIENDTEYKDIHLRKLPWKQRNNIDKPNIIRQSDE</sequence>
<dbReference type="SMART" id="SM00229">
    <property type="entry name" value="RasGEFN"/>
    <property type="match status" value="1"/>
</dbReference>
<dbReference type="Gene3D" id="1.10.8.1240">
    <property type="match status" value="1"/>
</dbReference>
<dbReference type="SMART" id="SM00100">
    <property type="entry name" value="cNMP"/>
    <property type="match status" value="2"/>
</dbReference>
<dbReference type="CDD" id="cd04437">
    <property type="entry name" value="DEP_Epac"/>
    <property type="match status" value="1"/>
</dbReference>
<evidence type="ECO:0000259" key="2">
    <source>
        <dbReference type="PROSITE" id="PS50042"/>
    </source>
</evidence>
<dbReference type="Gene3D" id="1.20.870.10">
    <property type="entry name" value="Son of sevenless (SoS) protein Chain: S domain 1"/>
    <property type="match status" value="1"/>
</dbReference>
<dbReference type="Gene3D" id="3.40.50.300">
    <property type="entry name" value="P-loop containing nucleotide triphosphate hydrolases"/>
    <property type="match status" value="1"/>
</dbReference>
<dbReference type="InterPro" id="IPR000651">
    <property type="entry name" value="Ras-like_Gua-exchang_fac_N"/>
</dbReference>
<dbReference type="PROSITE" id="PS50212">
    <property type="entry name" value="RASGEF_NTER"/>
    <property type="match status" value="1"/>
</dbReference>
<dbReference type="SMART" id="SM00049">
    <property type="entry name" value="DEP"/>
    <property type="match status" value="1"/>
</dbReference>
<feature type="domain" description="N-terminal Ras-GEF" evidence="4">
    <location>
        <begin position="1885"/>
        <end position="2020"/>
    </location>
</feature>
<evidence type="ECO:0000259" key="5">
    <source>
        <dbReference type="PROSITE" id="PS51196"/>
    </source>
</evidence>
<feature type="domain" description="Cyclic nucleotide-binding" evidence="2">
    <location>
        <begin position="1426"/>
        <end position="1528"/>
    </location>
</feature>
<dbReference type="SUPFAM" id="SSF51206">
    <property type="entry name" value="cAMP-binding domain-like"/>
    <property type="match status" value="2"/>
</dbReference>
<feature type="domain" description="DEP" evidence="3">
    <location>
        <begin position="1606"/>
        <end position="1681"/>
    </location>
</feature>
<dbReference type="SUPFAM" id="SSF46785">
    <property type="entry name" value="Winged helix' DNA-binding domain"/>
    <property type="match status" value="1"/>
</dbReference>
<evidence type="ECO:0000313" key="7">
    <source>
        <dbReference type="Proteomes" id="UP000663823"/>
    </source>
</evidence>
<dbReference type="CDD" id="cd00038">
    <property type="entry name" value="CAP_ED"/>
    <property type="match status" value="2"/>
</dbReference>
<feature type="domain" description="Cyclic nucleotide-binding" evidence="2">
    <location>
        <begin position="1746"/>
        <end position="1847"/>
    </location>
</feature>
<feature type="domain" description="SecA family profile" evidence="5">
    <location>
        <begin position="1126"/>
        <end position="1347"/>
    </location>
</feature>
<feature type="non-terminal residue" evidence="6">
    <location>
        <position position="1"/>
    </location>
</feature>
<comment type="caution">
    <text evidence="6">The sequence shown here is derived from an EMBL/GenBank/DDBJ whole genome shotgun (WGS) entry which is preliminary data.</text>
</comment>
<accession>A0A819NEV6</accession>
<dbReference type="InterPro" id="IPR036388">
    <property type="entry name" value="WH-like_DNA-bd_sf"/>
</dbReference>
<dbReference type="PROSITE" id="PS51196">
    <property type="entry name" value="SECA_MOTOR_DEAD"/>
    <property type="match status" value="1"/>
</dbReference>
<dbReference type="PROSITE" id="PS50042">
    <property type="entry name" value="CNMP_BINDING_3"/>
    <property type="match status" value="2"/>
</dbReference>
<dbReference type="GO" id="GO:0005524">
    <property type="term" value="F:ATP binding"/>
    <property type="evidence" value="ECO:0007669"/>
    <property type="project" value="InterPro"/>
</dbReference>
<dbReference type="EMBL" id="CAJOAX010006957">
    <property type="protein sequence ID" value="CAF3996458.1"/>
    <property type="molecule type" value="Genomic_DNA"/>
</dbReference>
<dbReference type="InterPro" id="IPR011115">
    <property type="entry name" value="SecA_DEAD"/>
</dbReference>
<dbReference type="GO" id="GO:0016020">
    <property type="term" value="C:membrane"/>
    <property type="evidence" value="ECO:0007669"/>
    <property type="project" value="InterPro"/>
</dbReference>
<keyword evidence="1" id="KW-0344">Guanine-nucleotide releasing factor</keyword>
<dbReference type="InterPro" id="IPR036390">
    <property type="entry name" value="WH_DNA-bd_sf"/>
</dbReference>
<dbReference type="SUPFAM" id="SSF48366">
    <property type="entry name" value="Ras GEF"/>
    <property type="match status" value="1"/>
</dbReference>
<dbReference type="GO" id="GO:0035556">
    <property type="term" value="P:intracellular signal transduction"/>
    <property type="evidence" value="ECO:0007669"/>
    <property type="project" value="InterPro"/>
</dbReference>
<dbReference type="InterPro" id="IPR000595">
    <property type="entry name" value="cNMP-bd_dom"/>
</dbReference>
<evidence type="ECO:0000256" key="1">
    <source>
        <dbReference type="PROSITE-ProRule" id="PRU00135"/>
    </source>
</evidence>
<dbReference type="PANTHER" id="PTHR23011:SF41">
    <property type="entry name" value="CYCLIC NUCLEOTIDE-BINDING DOMAIN-CONTAINING PROTEIN"/>
    <property type="match status" value="1"/>
</dbReference>
<evidence type="ECO:0000313" key="6">
    <source>
        <dbReference type="EMBL" id="CAF3996458.1"/>
    </source>
</evidence>
<dbReference type="InterPro" id="IPR000591">
    <property type="entry name" value="DEP_dom"/>
</dbReference>
<dbReference type="InterPro" id="IPR023578">
    <property type="entry name" value="Ras_GEF_dom_sf"/>
</dbReference>
<dbReference type="InterPro" id="IPR018490">
    <property type="entry name" value="cNMP-bd_dom_sf"/>
</dbReference>
<dbReference type="Pfam" id="PF00027">
    <property type="entry name" value="cNMP_binding"/>
    <property type="match status" value="2"/>
</dbReference>
<dbReference type="GO" id="GO:0005085">
    <property type="term" value="F:guanyl-nucleotide exchange factor activity"/>
    <property type="evidence" value="ECO:0007669"/>
    <property type="project" value="UniProtKB-KW"/>
</dbReference>
<dbReference type="Gene3D" id="2.60.120.10">
    <property type="entry name" value="Jelly Rolls"/>
    <property type="match status" value="2"/>
</dbReference>
<dbReference type="SMART" id="SM00957">
    <property type="entry name" value="SecA_DEAD"/>
    <property type="match status" value="1"/>
</dbReference>
<dbReference type="SUPFAM" id="SSF52540">
    <property type="entry name" value="P-loop containing nucleoside triphosphate hydrolases"/>
    <property type="match status" value="1"/>
</dbReference>
<dbReference type="PANTHER" id="PTHR23011">
    <property type="entry name" value="CYCLIC NUCLEOTIDE-BINDING DOMAIN CONTAINING PROTEIN"/>
    <property type="match status" value="1"/>
</dbReference>
<dbReference type="Gene3D" id="1.10.10.10">
    <property type="entry name" value="Winged helix-like DNA-binding domain superfamily/Winged helix DNA-binding domain"/>
    <property type="match status" value="1"/>
</dbReference>
<gene>
    <name evidence="6" type="ORF">OTI717_LOCUS28766</name>
</gene>
<dbReference type="Proteomes" id="UP000663823">
    <property type="component" value="Unassembled WGS sequence"/>
</dbReference>
<reference evidence="6" key="1">
    <citation type="submission" date="2021-02" db="EMBL/GenBank/DDBJ databases">
        <authorList>
            <person name="Nowell W R."/>
        </authorList>
    </citation>
    <scope>NUCLEOTIDE SEQUENCE</scope>
</reference>
<dbReference type="InterPro" id="IPR027417">
    <property type="entry name" value="P-loop_NTPase"/>
</dbReference>
<evidence type="ECO:0008006" key="8">
    <source>
        <dbReference type="Google" id="ProtNLM"/>
    </source>
</evidence>
<dbReference type="PROSITE" id="PS50186">
    <property type="entry name" value="DEP"/>
    <property type="match status" value="1"/>
</dbReference>
<name>A0A819NEV6_9BILA</name>
<dbReference type="InterPro" id="IPR014018">
    <property type="entry name" value="SecA_motor_DEAD"/>
</dbReference>
<dbReference type="Pfam" id="PF00610">
    <property type="entry name" value="DEP"/>
    <property type="match status" value="1"/>
</dbReference>
<dbReference type="InterPro" id="IPR014710">
    <property type="entry name" value="RmlC-like_jellyroll"/>
</dbReference>
<proteinExistence type="predicted"/>
<organism evidence="6 7">
    <name type="scientific">Rotaria sordida</name>
    <dbReference type="NCBI Taxonomy" id="392033"/>
    <lineage>
        <taxon>Eukaryota</taxon>
        <taxon>Metazoa</taxon>
        <taxon>Spiralia</taxon>
        <taxon>Gnathifera</taxon>
        <taxon>Rotifera</taxon>
        <taxon>Eurotatoria</taxon>
        <taxon>Bdelloidea</taxon>
        <taxon>Philodinida</taxon>
        <taxon>Philodinidae</taxon>
        <taxon>Rotaria</taxon>
    </lineage>
</organism>
<protein>
    <recommendedName>
        <fullName evidence="8">Protein translocase subunit SecA</fullName>
    </recommendedName>
</protein>
<dbReference type="Pfam" id="PF07517">
    <property type="entry name" value="SecA_DEAD"/>
    <property type="match status" value="1"/>
</dbReference>